<feature type="domain" description="Major facilitator superfamily (MFS) profile" evidence="8">
    <location>
        <begin position="14"/>
        <end position="399"/>
    </location>
</feature>
<dbReference type="PANTHER" id="PTHR43414:SF1">
    <property type="entry name" value="PEPTIDE PERMEASE"/>
    <property type="match status" value="1"/>
</dbReference>
<evidence type="ECO:0000313" key="10">
    <source>
        <dbReference type="Proteomes" id="UP000005835"/>
    </source>
</evidence>
<sequence>MPDTQAIQAHWKTTLVILTLSAVLMSLSYTMLIPFLPMYLIEELGVEQSRANFWSGLVFSVSFLISGVMAPIWGAMADKRSRKLMALRAAILLAVSYALSGIVQNEWQLLAMRCFQGFASGLWPACLAIMASTVPRERIGLAMGIMQGGMTAGGVLGPFFGGALAELFSMRMTFFIGGAALAVITLLILFFIHEPPRKEQKKAAAAREKTSLLKIPVVQRMLLCAGVVQLTILLQQPVMPMYIGELQGSMDRIVFVTGIVFSVVGVSGVIASPLWGVIGQKWGYRPALYTALAGTACFGMIQAIPDTLVPFAVWRFIGGLTFAGIFPAINAVLTMSTPPEDRGRIFGLSYAAQQVGSVIGPLVGGGMAMYLPLKSVIFLGGFILLPLVIFLWYMRPKNEENSHGSPAQLR</sequence>
<feature type="transmembrane region" description="Helical" evidence="7">
    <location>
        <begin position="15"/>
        <end position="41"/>
    </location>
</feature>
<dbReference type="GO" id="GO:0005886">
    <property type="term" value="C:plasma membrane"/>
    <property type="evidence" value="ECO:0007669"/>
    <property type="project" value="UniProtKB-SubCell"/>
</dbReference>
<accession>K1KKX6</accession>
<feature type="transmembrane region" description="Helical" evidence="7">
    <location>
        <begin position="115"/>
        <end position="134"/>
    </location>
</feature>
<dbReference type="AlphaFoldDB" id="K1KKX6"/>
<dbReference type="InterPro" id="IPR020846">
    <property type="entry name" value="MFS_dom"/>
</dbReference>
<evidence type="ECO:0000313" key="9">
    <source>
        <dbReference type="EMBL" id="EKB32369.1"/>
    </source>
</evidence>
<feature type="transmembrane region" description="Helical" evidence="7">
    <location>
        <begin position="53"/>
        <end position="73"/>
    </location>
</feature>
<dbReference type="RefSeq" id="WP_005432965.1">
    <property type="nucleotide sequence ID" value="NZ_JH815513.1"/>
</dbReference>
<comment type="subcellular location">
    <subcellularLocation>
        <location evidence="1">Cell membrane</location>
        <topology evidence="1">Multi-pass membrane protein</topology>
    </subcellularLocation>
</comment>
<evidence type="ECO:0000256" key="4">
    <source>
        <dbReference type="ARBA" id="ARBA00022692"/>
    </source>
</evidence>
<protein>
    <recommendedName>
        <fullName evidence="8">Major facilitator superfamily (MFS) profile domain-containing protein</fullName>
    </recommendedName>
</protein>
<dbReference type="PROSITE" id="PS50850">
    <property type="entry name" value="MFS"/>
    <property type="match status" value="1"/>
</dbReference>
<feature type="transmembrane region" description="Helical" evidence="7">
    <location>
        <begin position="172"/>
        <end position="192"/>
    </location>
</feature>
<dbReference type="PATRIC" id="fig|742823.3.peg.56"/>
<keyword evidence="3" id="KW-1003">Cell membrane</keyword>
<dbReference type="STRING" id="742823.HMPREF9465_00052"/>
<dbReference type="InterPro" id="IPR011701">
    <property type="entry name" value="MFS"/>
</dbReference>
<keyword evidence="6 7" id="KW-0472">Membrane</keyword>
<feature type="transmembrane region" description="Helical" evidence="7">
    <location>
        <begin position="85"/>
        <end position="103"/>
    </location>
</feature>
<feature type="transmembrane region" description="Helical" evidence="7">
    <location>
        <begin position="311"/>
        <end position="333"/>
    </location>
</feature>
<gene>
    <name evidence="9" type="ORF">HMPREF9465_00052</name>
</gene>
<evidence type="ECO:0000256" key="5">
    <source>
        <dbReference type="ARBA" id="ARBA00022989"/>
    </source>
</evidence>
<dbReference type="Pfam" id="PF07690">
    <property type="entry name" value="MFS_1"/>
    <property type="match status" value="1"/>
</dbReference>
<proteinExistence type="predicted"/>
<evidence type="ECO:0000256" key="6">
    <source>
        <dbReference type="ARBA" id="ARBA00023136"/>
    </source>
</evidence>
<name>K1KKX6_9BURK</name>
<feature type="transmembrane region" description="Helical" evidence="7">
    <location>
        <begin position="376"/>
        <end position="394"/>
    </location>
</feature>
<dbReference type="PRINTS" id="PR01035">
    <property type="entry name" value="TCRTETA"/>
</dbReference>
<dbReference type="EMBL" id="ADMG01000002">
    <property type="protein sequence ID" value="EKB32369.1"/>
    <property type="molecule type" value="Genomic_DNA"/>
</dbReference>
<evidence type="ECO:0000256" key="2">
    <source>
        <dbReference type="ARBA" id="ARBA00022448"/>
    </source>
</evidence>
<keyword evidence="4 7" id="KW-0812">Transmembrane</keyword>
<feature type="transmembrane region" description="Helical" evidence="7">
    <location>
        <begin position="287"/>
        <end position="305"/>
    </location>
</feature>
<dbReference type="HOGENOM" id="CLU_001265_57_3_4"/>
<evidence type="ECO:0000256" key="1">
    <source>
        <dbReference type="ARBA" id="ARBA00004651"/>
    </source>
</evidence>
<feature type="transmembrane region" description="Helical" evidence="7">
    <location>
        <begin position="212"/>
        <end position="233"/>
    </location>
</feature>
<feature type="transmembrane region" description="Helical" evidence="7">
    <location>
        <begin position="345"/>
        <end position="370"/>
    </location>
</feature>
<reference evidence="9 10" key="1">
    <citation type="submission" date="2012-05" db="EMBL/GenBank/DDBJ databases">
        <title>The Genome Sequence of Sutterella wadsworthensis 2_1_59BFAA.</title>
        <authorList>
            <consortium name="The Broad Institute Genome Sequencing Platform"/>
            <person name="Earl A."/>
            <person name="Ward D."/>
            <person name="Feldgarden M."/>
            <person name="Gevers D."/>
            <person name="Daigneault M."/>
            <person name="Strauss J."/>
            <person name="Allen-Vercoe E."/>
            <person name="Walker B."/>
            <person name="Young S.K."/>
            <person name="Zeng Q."/>
            <person name="Gargeya S."/>
            <person name="Fitzgerald M."/>
            <person name="Haas B."/>
            <person name="Abouelleil A."/>
            <person name="Alvarado L."/>
            <person name="Arachchi H.M."/>
            <person name="Berlin A.M."/>
            <person name="Chapman S.B."/>
            <person name="Goldberg J."/>
            <person name="Griggs A."/>
            <person name="Gujja S."/>
            <person name="Hansen M."/>
            <person name="Howarth C."/>
            <person name="Imamovic A."/>
            <person name="Larimer J."/>
            <person name="McCowen C."/>
            <person name="Montmayeur A."/>
            <person name="Murphy C."/>
            <person name="Neiman D."/>
            <person name="Pearson M."/>
            <person name="Priest M."/>
            <person name="Roberts A."/>
            <person name="Saif S."/>
            <person name="Shea T."/>
            <person name="Sisk P."/>
            <person name="Sykes S."/>
            <person name="Wortman J."/>
            <person name="Nusbaum C."/>
            <person name="Birren B."/>
        </authorList>
    </citation>
    <scope>NUCLEOTIDE SEQUENCE [LARGE SCALE GENOMIC DNA]</scope>
    <source>
        <strain evidence="9 10">2_1_59BFAA</strain>
    </source>
</reference>
<feature type="transmembrane region" description="Helical" evidence="7">
    <location>
        <begin position="253"/>
        <end position="275"/>
    </location>
</feature>
<evidence type="ECO:0000256" key="3">
    <source>
        <dbReference type="ARBA" id="ARBA00022475"/>
    </source>
</evidence>
<keyword evidence="5 7" id="KW-1133">Transmembrane helix</keyword>
<dbReference type="PANTHER" id="PTHR43414">
    <property type="entry name" value="MULTIDRUG RESISTANCE PROTEIN MDTG"/>
    <property type="match status" value="1"/>
</dbReference>
<dbReference type="InterPro" id="IPR001958">
    <property type="entry name" value="Tet-R_TetA/multi-R_MdtG-like"/>
</dbReference>
<dbReference type="GO" id="GO:0022857">
    <property type="term" value="F:transmembrane transporter activity"/>
    <property type="evidence" value="ECO:0007669"/>
    <property type="project" value="InterPro"/>
</dbReference>
<keyword evidence="2" id="KW-0813">Transport</keyword>
<dbReference type="Gene3D" id="1.20.1250.20">
    <property type="entry name" value="MFS general substrate transporter like domains"/>
    <property type="match status" value="2"/>
</dbReference>
<evidence type="ECO:0000256" key="7">
    <source>
        <dbReference type="SAM" id="Phobius"/>
    </source>
</evidence>
<organism evidence="9 10">
    <name type="scientific">Sutterella wadsworthensis 2_1_59BFAA</name>
    <dbReference type="NCBI Taxonomy" id="742823"/>
    <lineage>
        <taxon>Bacteria</taxon>
        <taxon>Pseudomonadati</taxon>
        <taxon>Pseudomonadota</taxon>
        <taxon>Betaproteobacteria</taxon>
        <taxon>Burkholderiales</taxon>
        <taxon>Sutterellaceae</taxon>
        <taxon>Sutterella</taxon>
    </lineage>
</organism>
<dbReference type="InterPro" id="IPR036259">
    <property type="entry name" value="MFS_trans_sf"/>
</dbReference>
<dbReference type="eggNOG" id="COG2814">
    <property type="taxonomic scope" value="Bacteria"/>
</dbReference>
<keyword evidence="10" id="KW-1185">Reference proteome</keyword>
<evidence type="ECO:0000259" key="8">
    <source>
        <dbReference type="PROSITE" id="PS50850"/>
    </source>
</evidence>
<dbReference type="Proteomes" id="UP000005835">
    <property type="component" value="Unassembled WGS sequence"/>
</dbReference>
<comment type="caution">
    <text evidence="9">The sequence shown here is derived from an EMBL/GenBank/DDBJ whole genome shotgun (WGS) entry which is preliminary data.</text>
</comment>
<dbReference type="SUPFAM" id="SSF103473">
    <property type="entry name" value="MFS general substrate transporter"/>
    <property type="match status" value="1"/>
</dbReference>
<feature type="transmembrane region" description="Helical" evidence="7">
    <location>
        <begin position="141"/>
        <end position="160"/>
    </location>
</feature>